<dbReference type="SUPFAM" id="SSF103473">
    <property type="entry name" value="MFS general substrate transporter"/>
    <property type="match status" value="1"/>
</dbReference>
<keyword evidence="5 6" id="KW-0472">Membrane</keyword>
<dbReference type="GO" id="GO:0005886">
    <property type="term" value="C:plasma membrane"/>
    <property type="evidence" value="ECO:0007669"/>
    <property type="project" value="UniProtKB-SubCell"/>
</dbReference>
<feature type="transmembrane region" description="Helical" evidence="6">
    <location>
        <begin position="142"/>
        <end position="168"/>
    </location>
</feature>
<organism evidence="8 9">
    <name type="scientific">Cellulomonas chitinilytica</name>
    <dbReference type="NCBI Taxonomy" id="398759"/>
    <lineage>
        <taxon>Bacteria</taxon>
        <taxon>Bacillati</taxon>
        <taxon>Actinomycetota</taxon>
        <taxon>Actinomycetes</taxon>
        <taxon>Micrococcales</taxon>
        <taxon>Cellulomonadaceae</taxon>
        <taxon>Cellulomonas</taxon>
    </lineage>
</organism>
<feature type="transmembrane region" description="Helical" evidence="6">
    <location>
        <begin position="180"/>
        <end position="200"/>
    </location>
</feature>
<evidence type="ECO:0000313" key="8">
    <source>
        <dbReference type="EMBL" id="GIG20694.1"/>
    </source>
</evidence>
<evidence type="ECO:0000256" key="1">
    <source>
        <dbReference type="ARBA" id="ARBA00004651"/>
    </source>
</evidence>
<feature type="transmembrane region" description="Helical" evidence="6">
    <location>
        <begin position="281"/>
        <end position="300"/>
    </location>
</feature>
<feature type="transmembrane region" description="Helical" evidence="6">
    <location>
        <begin position="397"/>
        <end position="420"/>
    </location>
</feature>
<keyword evidence="4 6" id="KW-1133">Transmembrane helix</keyword>
<feature type="transmembrane region" description="Helical" evidence="6">
    <location>
        <begin position="337"/>
        <end position="358"/>
    </location>
</feature>
<proteinExistence type="predicted"/>
<dbReference type="Pfam" id="PF07690">
    <property type="entry name" value="MFS_1"/>
    <property type="match status" value="1"/>
</dbReference>
<dbReference type="EMBL" id="BONK01000004">
    <property type="protein sequence ID" value="GIG20694.1"/>
    <property type="molecule type" value="Genomic_DNA"/>
</dbReference>
<sequence length="436" mass="45315">MQVIDDLKALWPLRDFRRLFAVRLTSQTADGMFQVGLATLFFFSPENASTAVGVATAFAVLLLPFTIVGPWAGVLLDRWRRRQVLLVGNLVRVGLTATIALLMVTGGVGPAVYVLALANLSINRFLLAALSASLPRVVDGPLLLTANSLTPTLGAAAAFVGGGLGFLLGLVLPEGHLRDGAALIVAAAVMGVAALLATRLGKDRLGPDERADAAQLRAALGTLARGLVEGARYLVERRTPAQALGIMATHRFLYGVTFIASILISRNLLSDPTDVDAGLTTFAGVLGASAVGFMLSVVVTPVLSPRVGPQRWIVLCLLLATVSQLLLVVSVSRTAVLVAAGALGLAAQGAKIAVDTIVQRDTADAYRGRAFALYDVLYNAAFVLAAALGALTLPDTGYSRVLFLVLALGYAAGAVVFGLASRSAVDRRTVDTPAPA</sequence>
<dbReference type="Proteomes" id="UP000632740">
    <property type="component" value="Unassembled WGS sequence"/>
</dbReference>
<feature type="transmembrane region" description="Helical" evidence="6">
    <location>
        <begin position="20"/>
        <end position="43"/>
    </location>
</feature>
<feature type="transmembrane region" description="Helical" evidence="6">
    <location>
        <begin position="49"/>
        <end position="72"/>
    </location>
</feature>
<comment type="subcellular location">
    <subcellularLocation>
        <location evidence="1">Cell membrane</location>
        <topology evidence="1">Multi-pass membrane protein</topology>
    </subcellularLocation>
</comment>
<reference evidence="8" key="1">
    <citation type="submission" date="2021-01" db="EMBL/GenBank/DDBJ databases">
        <title>Whole genome shotgun sequence of Cellulomonas chitinilytica NBRC 110799.</title>
        <authorList>
            <person name="Komaki H."/>
            <person name="Tamura T."/>
        </authorList>
    </citation>
    <scope>NUCLEOTIDE SEQUENCE</scope>
    <source>
        <strain evidence="8">NBRC 110799</strain>
    </source>
</reference>
<feature type="transmembrane region" description="Helical" evidence="6">
    <location>
        <begin position="370"/>
        <end position="391"/>
    </location>
</feature>
<comment type="caution">
    <text evidence="8">The sequence shown here is derived from an EMBL/GenBank/DDBJ whole genome shotgun (WGS) entry which is preliminary data.</text>
</comment>
<keyword evidence="2" id="KW-1003">Cell membrane</keyword>
<evidence type="ECO:0000259" key="7">
    <source>
        <dbReference type="PROSITE" id="PS50850"/>
    </source>
</evidence>
<evidence type="ECO:0000256" key="6">
    <source>
        <dbReference type="SAM" id="Phobius"/>
    </source>
</evidence>
<evidence type="ECO:0000256" key="4">
    <source>
        <dbReference type="ARBA" id="ARBA00022989"/>
    </source>
</evidence>
<dbReference type="PROSITE" id="PS50850">
    <property type="entry name" value="MFS"/>
    <property type="match status" value="1"/>
</dbReference>
<dbReference type="InterPro" id="IPR036259">
    <property type="entry name" value="MFS_trans_sf"/>
</dbReference>
<dbReference type="InterPro" id="IPR011701">
    <property type="entry name" value="MFS"/>
</dbReference>
<evidence type="ECO:0000256" key="5">
    <source>
        <dbReference type="ARBA" id="ARBA00023136"/>
    </source>
</evidence>
<accession>A0A919U220</accession>
<dbReference type="PANTHER" id="PTHR23513">
    <property type="entry name" value="INTEGRAL MEMBRANE EFFLUX PROTEIN-RELATED"/>
    <property type="match status" value="1"/>
</dbReference>
<keyword evidence="3 6" id="KW-0812">Transmembrane</keyword>
<evidence type="ECO:0000256" key="3">
    <source>
        <dbReference type="ARBA" id="ARBA00022692"/>
    </source>
</evidence>
<dbReference type="PANTHER" id="PTHR23513:SF17">
    <property type="entry name" value="MEMBRANE PROTEIN"/>
    <property type="match status" value="1"/>
</dbReference>
<dbReference type="GO" id="GO:0022857">
    <property type="term" value="F:transmembrane transporter activity"/>
    <property type="evidence" value="ECO:0007669"/>
    <property type="project" value="InterPro"/>
</dbReference>
<gene>
    <name evidence="8" type="ORF">Cch01nite_14180</name>
</gene>
<dbReference type="InterPro" id="IPR020846">
    <property type="entry name" value="MFS_dom"/>
</dbReference>
<protein>
    <submittedName>
        <fullName evidence="8">MFS transporter</fullName>
    </submittedName>
</protein>
<feature type="transmembrane region" description="Helical" evidence="6">
    <location>
        <begin position="312"/>
        <end position="331"/>
    </location>
</feature>
<evidence type="ECO:0000313" key="9">
    <source>
        <dbReference type="Proteomes" id="UP000632740"/>
    </source>
</evidence>
<dbReference type="AlphaFoldDB" id="A0A919U220"/>
<dbReference type="RefSeq" id="WP_203750499.1">
    <property type="nucleotide sequence ID" value="NZ_BONK01000004.1"/>
</dbReference>
<name>A0A919U220_9CELL</name>
<keyword evidence="9" id="KW-1185">Reference proteome</keyword>
<dbReference type="Gene3D" id="1.20.1250.20">
    <property type="entry name" value="MFS general substrate transporter like domains"/>
    <property type="match status" value="2"/>
</dbReference>
<evidence type="ECO:0000256" key="2">
    <source>
        <dbReference type="ARBA" id="ARBA00022475"/>
    </source>
</evidence>
<feature type="domain" description="Major facilitator superfamily (MFS) profile" evidence="7">
    <location>
        <begin position="243"/>
        <end position="436"/>
    </location>
</feature>